<dbReference type="SUPFAM" id="SSF48371">
    <property type="entry name" value="ARM repeat"/>
    <property type="match status" value="1"/>
</dbReference>
<dbReference type="InterPro" id="IPR022577">
    <property type="entry name" value="TBCD_C"/>
</dbReference>
<reference evidence="4" key="3">
    <citation type="submission" date="2024-01" db="EMBL/GenBank/DDBJ databases">
        <authorList>
            <person name="Coelho M.A."/>
            <person name="David-Palma M."/>
            <person name="Shea T."/>
            <person name="Sun S."/>
            <person name="Cuomo C.A."/>
            <person name="Heitman J."/>
        </authorList>
    </citation>
    <scope>NUCLEOTIDE SEQUENCE</scope>
    <source>
        <strain evidence="4">CBS 7841</strain>
    </source>
</reference>
<organism evidence="4 5">
    <name type="scientific">Cryptococcus depauperatus CBS 7841</name>
    <dbReference type="NCBI Taxonomy" id="1295531"/>
    <lineage>
        <taxon>Eukaryota</taxon>
        <taxon>Fungi</taxon>
        <taxon>Dikarya</taxon>
        <taxon>Basidiomycota</taxon>
        <taxon>Agaricomycotina</taxon>
        <taxon>Tremellomycetes</taxon>
        <taxon>Tremellales</taxon>
        <taxon>Cryptococcaceae</taxon>
        <taxon>Cryptococcus</taxon>
    </lineage>
</organism>
<name>A0AAJ8JVS0_9TREE</name>
<dbReference type="InterPro" id="IPR058033">
    <property type="entry name" value="ARM_TBCD_2nd"/>
</dbReference>
<dbReference type="RefSeq" id="XP_066069939.1">
    <property type="nucleotide sequence ID" value="XM_066213842.1"/>
</dbReference>
<dbReference type="GO" id="GO:0005096">
    <property type="term" value="F:GTPase activator activity"/>
    <property type="evidence" value="ECO:0007669"/>
    <property type="project" value="InterPro"/>
</dbReference>
<dbReference type="PANTHER" id="PTHR12658">
    <property type="entry name" value="BETA-TUBULIN COFACTOR D"/>
    <property type="match status" value="1"/>
</dbReference>
<dbReference type="EMBL" id="CP143788">
    <property type="protein sequence ID" value="WVN89239.1"/>
    <property type="molecule type" value="Genomic_DNA"/>
</dbReference>
<accession>A0AAJ8JVS0</accession>
<evidence type="ECO:0000256" key="1">
    <source>
        <dbReference type="ARBA" id="ARBA00023186"/>
    </source>
</evidence>
<dbReference type="Proteomes" id="UP000094043">
    <property type="component" value="Chromosome 5"/>
</dbReference>
<sequence>MLEDPLLDDCDPTFTHFSHRSQFLKALGEFLQLDVCQESSEKQDEQEEAQVAHLGGILDHYLPMPGLLDPSLHEIVPPLMNILEHALRIMDGKDTNTGTNINSKRIERLGRVINWVVKVRGWKIVVTHFSSAIPNLSMLVSLLSPPATPNPSVPPTTPHHPMISSPSAWELRAVLLIWLAMLLTMPFNLLALSDSNDPISSIPYGIDMPSATILFKKSTSKLAQRVSLLAIPLLKRPGNEGAYAALVLARLLSREDAVHGLSGFLEWVSVEVREEDREGEASLIASLFKFLSLMPSLLKAKHLPLLEVFLEEQLLPHLRGSRTAAESGLIRKLAIKAKGRLWMTKLGKKYQEGEALDFPLGLEAELNDLMCDLSDKDTIVRYSSAKYLARIASLLPASFSSQIVLATIALFQGTEDEPVITTSFGTIIDPGGSSTVGGTMGFEGLETQRGEARWHGVCLALAEMARRGLILGEAIEESVSWVLKALNFDLRRASHSIGSNVRDAAAYLLWSLSRACPPKVLEFFAEKIATSLVCVAVFDREVGVRRAASAAFQEGVGRLGLYPKGIDVLAKTDFYSVSVRRIAFTVAAPAVGIHEVYREKMLQHLHNITLRHWDCVMRVQGALALKSLLKFDSGSIEKSMQQEIENLSSIDSMNAHGALAALCQIAQLFKCDDERNLMIFEALSTIRPATLVSQQAADILLVICNLLNVILNRSILELSCSQSTINHFLDLAGMRKESDVHESMAKVYFKLSILRNVETDIEKLIGDLKSYRVSQRQAAALSLGHIQYPPAPSAIAEKVIEALLGLLQDPDKVEVESRRWAVRSLADIVAQQSDGHPVVSSLTYNVIIRAHIAGLSDYTTDQRGDVGSWVRIASLKALSKDLSSLTPITSLLEINIFDQVIGGIIKQAVEKLESVRLAAALALAEIKAQGWTWEGDDALAGDLSLLKEEGLKYIDAKEWYRGYMPLVESKYREEFMSGLVFSVGSQVGTLSEAAFQPLRQYLADHNSAYLSNLSTLLFLLNQNFKSNRIFIPTLQTVYKLFAARIWETVTGDNNTDLPVKIMIIATKGLGSIKSIERISTAMRIVITCLSMPCGISSEATGLISLFLAHRFPRIRAMASEEIYLTLSGMDEEMEEELEDTLLETDWASPVVERNVEKVVKLLQKRT</sequence>
<dbReference type="AlphaFoldDB" id="A0AAJ8JVS0"/>
<evidence type="ECO:0000259" key="3">
    <source>
        <dbReference type="Pfam" id="PF25767"/>
    </source>
</evidence>
<dbReference type="GeneID" id="91088667"/>
<dbReference type="KEGG" id="cdep:91088667"/>
<feature type="domain" description="Tubulin-folding cofactor D C-terminal" evidence="2">
    <location>
        <begin position="899"/>
        <end position="1077"/>
    </location>
</feature>
<evidence type="ECO:0000313" key="5">
    <source>
        <dbReference type="Proteomes" id="UP000094043"/>
    </source>
</evidence>
<dbReference type="GO" id="GO:0007021">
    <property type="term" value="P:tubulin complex assembly"/>
    <property type="evidence" value="ECO:0007669"/>
    <property type="project" value="InterPro"/>
</dbReference>
<dbReference type="Gene3D" id="1.25.10.10">
    <property type="entry name" value="Leucine-rich Repeat Variant"/>
    <property type="match status" value="2"/>
</dbReference>
<dbReference type="InterPro" id="IPR033162">
    <property type="entry name" value="TBCD"/>
</dbReference>
<reference evidence="4" key="2">
    <citation type="journal article" date="2022" name="Elife">
        <title>Obligate sexual reproduction of a homothallic fungus closely related to the Cryptococcus pathogenic species complex.</title>
        <authorList>
            <person name="Passer A.R."/>
            <person name="Clancey S.A."/>
            <person name="Shea T."/>
            <person name="David-Palma M."/>
            <person name="Averette A.F."/>
            <person name="Boekhout T."/>
            <person name="Porcel B.M."/>
            <person name="Nowrousian M."/>
            <person name="Cuomo C.A."/>
            <person name="Sun S."/>
            <person name="Heitman J."/>
            <person name="Coelho M.A."/>
        </authorList>
    </citation>
    <scope>NUCLEOTIDE SEQUENCE</scope>
    <source>
        <strain evidence="4">CBS 7841</strain>
    </source>
</reference>
<dbReference type="GO" id="GO:0000226">
    <property type="term" value="P:microtubule cytoskeleton organization"/>
    <property type="evidence" value="ECO:0007669"/>
    <property type="project" value="TreeGrafter"/>
</dbReference>
<gene>
    <name evidence="4" type="ORF">L203_104457</name>
</gene>
<dbReference type="InterPro" id="IPR011989">
    <property type="entry name" value="ARM-like"/>
</dbReference>
<feature type="domain" description="Tubulin-folding cofactor D ARM repeats" evidence="3">
    <location>
        <begin position="348"/>
        <end position="417"/>
    </location>
</feature>
<keyword evidence="1" id="KW-0143">Chaperone</keyword>
<dbReference type="Pfam" id="PF12612">
    <property type="entry name" value="TFCD_C"/>
    <property type="match status" value="1"/>
</dbReference>
<evidence type="ECO:0000313" key="4">
    <source>
        <dbReference type="EMBL" id="WVN89239.1"/>
    </source>
</evidence>
<keyword evidence="5" id="KW-1185">Reference proteome</keyword>
<dbReference type="Pfam" id="PF25767">
    <property type="entry name" value="ARM_TBCD_2nd"/>
    <property type="match status" value="2"/>
</dbReference>
<protein>
    <recommendedName>
        <fullName evidence="6">Tubulin-specific chaperone D</fullName>
    </recommendedName>
</protein>
<evidence type="ECO:0000259" key="2">
    <source>
        <dbReference type="Pfam" id="PF12612"/>
    </source>
</evidence>
<reference evidence="4" key="1">
    <citation type="submission" date="2016-06" db="EMBL/GenBank/DDBJ databases">
        <authorList>
            <person name="Cuomo C."/>
            <person name="Litvintseva A."/>
            <person name="Heitman J."/>
            <person name="Chen Y."/>
            <person name="Sun S."/>
            <person name="Springer D."/>
            <person name="Dromer F."/>
            <person name="Young S."/>
            <person name="Zeng Q."/>
            <person name="Chapman S."/>
            <person name="Gujja S."/>
            <person name="Saif S."/>
            <person name="Birren B."/>
        </authorList>
    </citation>
    <scope>NUCLEOTIDE SEQUENCE</scope>
    <source>
        <strain evidence="4">CBS 7841</strain>
    </source>
</reference>
<dbReference type="PANTHER" id="PTHR12658:SF0">
    <property type="entry name" value="TUBULIN-SPECIFIC CHAPERONE D"/>
    <property type="match status" value="1"/>
</dbReference>
<dbReference type="Pfam" id="PF23579">
    <property type="entry name" value="ARM_TBCD"/>
    <property type="match status" value="1"/>
</dbReference>
<evidence type="ECO:0008006" key="6">
    <source>
        <dbReference type="Google" id="ProtNLM"/>
    </source>
</evidence>
<proteinExistence type="predicted"/>
<feature type="domain" description="Tubulin-folding cofactor D ARM repeats" evidence="3">
    <location>
        <begin position="444"/>
        <end position="566"/>
    </location>
</feature>
<dbReference type="GO" id="GO:0048487">
    <property type="term" value="F:beta-tubulin binding"/>
    <property type="evidence" value="ECO:0007669"/>
    <property type="project" value="InterPro"/>
</dbReference>
<dbReference type="GO" id="GO:0007023">
    <property type="term" value="P:post-chaperonin tubulin folding pathway"/>
    <property type="evidence" value="ECO:0007669"/>
    <property type="project" value="InterPro"/>
</dbReference>
<dbReference type="InterPro" id="IPR016024">
    <property type="entry name" value="ARM-type_fold"/>
</dbReference>